<keyword evidence="2" id="KW-0012">Acyltransferase</keyword>
<dbReference type="Gene3D" id="3.40.630.30">
    <property type="match status" value="1"/>
</dbReference>
<reference evidence="2" key="1">
    <citation type="submission" date="2022-11" db="EMBL/GenBank/DDBJ databases">
        <title>WGS of Natronobacillus azotifigens 24KS-1, an anaerobic diazotrophic haloalkaliphile from soda-rich habitats.</title>
        <authorList>
            <person name="Sorokin D.Y."/>
            <person name="Merkel A.Y."/>
        </authorList>
    </citation>
    <scope>NUCLEOTIDE SEQUENCE</scope>
    <source>
        <strain evidence="2">24KS-1</strain>
    </source>
</reference>
<comment type="caution">
    <text evidence="2">The sequence shown here is derived from an EMBL/GenBank/DDBJ whole genome shotgun (WGS) entry which is preliminary data.</text>
</comment>
<organism evidence="2 3">
    <name type="scientific">Natronobacillus azotifigens</name>
    <dbReference type="NCBI Taxonomy" id="472978"/>
    <lineage>
        <taxon>Bacteria</taxon>
        <taxon>Bacillati</taxon>
        <taxon>Bacillota</taxon>
        <taxon>Bacilli</taxon>
        <taxon>Bacillales</taxon>
        <taxon>Bacillaceae</taxon>
        <taxon>Natronobacillus</taxon>
    </lineage>
</organism>
<evidence type="ECO:0000313" key="3">
    <source>
        <dbReference type="Proteomes" id="UP001084197"/>
    </source>
</evidence>
<dbReference type="EMBL" id="JAPRAT010000008">
    <property type="protein sequence ID" value="MCZ0702713.1"/>
    <property type="molecule type" value="Genomic_DNA"/>
</dbReference>
<accession>A0A9J6RBV7</accession>
<dbReference type="Pfam" id="PF13673">
    <property type="entry name" value="Acetyltransf_10"/>
    <property type="match status" value="1"/>
</dbReference>
<dbReference type="AlphaFoldDB" id="A0A9J6RBV7"/>
<proteinExistence type="predicted"/>
<dbReference type="SUPFAM" id="SSF55729">
    <property type="entry name" value="Acyl-CoA N-acyltransferases (Nat)"/>
    <property type="match status" value="1"/>
</dbReference>
<feature type="domain" description="N-acetyltransferase" evidence="1">
    <location>
        <begin position="7"/>
        <end position="149"/>
    </location>
</feature>
<gene>
    <name evidence="2" type="ORF">OWO01_05780</name>
</gene>
<dbReference type="InterPro" id="IPR000182">
    <property type="entry name" value="GNAT_dom"/>
</dbReference>
<dbReference type="InterPro" id="IPR016181">
    <property type="entry name" value="Acyl_CoA_acyltransferase"/>
</dbReference>
<protein>
    <submittedName>
        <fullName evidence="2">GNAT family N-acetyltransferase</fullName>
        <ecNumber evidence="2">2.3.1.-</ecNumber>
    </submittedName>
</protein>
<dbReference type="PROSITE" id="PS51186">
    <property type="entry name" value="GNAT"/>
    <property type="match status" value="1"/>
</dbReference>
<keyword evidence="2" id="KW-0808">Transferase</keyword>
<dbReference type="RefSeq" id="WP_268779482.1">
    <property type="nucleotide sequence ID" value="NZ_JAPRAT010000008.1"/>
</dbReference>
<evidence type="ECO:0000313" key="2">
    <source>
        <dbReference type="EMBL" id="MCZ0702713.1"/>
    </source>
</evidence>
<dbReference type="CDD" id="cd04301">
    <property type="entry name" value="NAT_SF"/>
    <property type="match status" value="1"/>
</dbReference>
<keyword evidence="3" id="KW-1185">Reference proteome</keyword>
<dbReference type="GO" id="GO:0016747">
    <property type="term" value="F:acyltransferase activity, transferring groups other than amino-acyl groups"/>
    <property type="evidence" value="ECO:0007669"/>
    <property type="project" value="InterPro"/>
</dbReference>
<dbReference type="Proteomes" id="UP001084197">
    <property type="component" value="Unassembled WGS sequence"/>
</dbReference>
<evidence type="ECO:0000259" key="1">
    <source>
        <dbReference type="PROSITE" id="PS51186"/>
    </source>
</evidence>
<sequence>MLEWVCKTFSTIDKHDWYEIAQLRTEVFIVEQKCNYQDFDGYDQMSHHVFLRKEGQIVAYMRLIPRGYFCTEASFGRVIVKKAERGQAYARTLVEKGIDIMQKEMNEPIIKIQAEAYLQKFYRSFGFVDVSEPYLSYDILHVDMILEQK</sequence>
<dbReference type="EC" id="2.3.1.-" evidence="2"/>
<name>A0A9J6RBV7_9BACI</name>